<name>A0AAF0QPR6_SOLVR</name>
<dbReference type="AlphaFoldDB" id="A0AAF0QPR6"/>
<gene>
    <name evidence="1" type="ORF">MTR67_017861</name>
</gene>
<proteinExistence type="predicted"/>
<dbReference type="Proteomes" id="UP001234989">
    <property type="component" value="Chromosome 4"/>
</dbReference>
<accession>A0AAF0QPR6</accession>
<evidence type="ECO:0000313" key="2">
    <source>
        <dbReference type="Proteomes" id="UP001234989"/>
    </source>
</evidence>
<evidence type="ECO:0000313" key="1">
    <source>
        <dbReference type="EMBL" id="WMV24476.1"/>
    </source>
</evidence>
<organism evidence="1 2">
    <name type="scientific">Solanum verrucosum</name>
    <dbReference type="NCBI Taxonomy" id="315347"/>
    <lineage>
        <taxon>Eukaryota</taxon>
        <taxon>Viridiplantae</taxon>
        <taxon>Streptophyta</taxon>
        <taxon>Embryophyta</taxon>
        <taxon>Tracheophyta</taxon>
        <taxon>Spermatophyta</taxon>
        <taxon>Magnoliopsida</taxon>
        <taxon>eudicotyledons</taxon>
        <taxon>Gunneridae</taxon>
        <taxon>Pentapetalae</taxon>
        <taxon>asterids</taxon>
        <taxon>lamiids</taxon>
        <taxon>Solanales</taxon>
        <taxon>Solanaceae</taxon>
        <taxon>Solanoideae</taxon>
        <taxon>Solaneae</taxon>
        <taxon>Solanum</taxon>
    </lineage>
</organism>
<dbReference type="EMBL" id="CP133615">
    <property type="protein sequence ID" value="WMV24476.1"/>
    <property type="molecule type" value="Genomic_DNA"/>
</dbReference>
<protein>
    <submittedName>
        <fullName evidence="1">Uncharacterized protein</fullName>
    </submittedName>
</protein>
<keyword evidence="2" id="KW-1185">Reference proteome</keyword>
<sequence>MQVVHGRSEHKLILLNELNQSIGPTKEVEKYDIPEVGKDWALGTIKLAWRGYKCRLKKMHFYTYADDATRMAKRPRFVSESAFKEILEY</sequence>
<reference evidence="1" key="1">
    <citation type="submission" date="2023-08" db="EMBL/GenBank/DDBJ databases">
        <title>A de novo genome assembly of Solanum verrucosum Schlechtendal, a Mexican diploid species geographically isolated from the other diploid A-genome species in potato relatives.</title>
        <authorList>
            <person name="Hosaka K."/>
        </authorList>
    </citation>
    <scope>NUCLEOTIDE SEQUENCE</scope>
    <source>
        <tissue evidence="1">Young leaves</tissue>
    </source>
</reference>